<dbReference type="PRINTS" id="PR01046">
    <property type="entry name" value="TRNASYNTHPRO"/>
</dbReference>
<gene>
    <name evidence="12" type="primary">proS</name>
    <name evidence="15" type="ORF">JFN93_24820</name>
</gene>
<name>A0A8J7SB91_9BACT</name>
<dbReference type="Gene3D" id="3.30.930.10">
    <property type="entry name" value="Bira Bifunctional Protein, Domain 2"/>
    <property type="match status" value="2"/>
</dbReference>
<comment type="similarity">
    <text evidence="11 12">Belongs to the class-II aminoacyl-tRNA synthetase family. ProS type 1 subfamily.</text>
</comment>
<evidence type="ECO:0000259" key="14">
    <source>
        <dbReference type="PROSITE" id="PS50862"/>
    </source>
</evidence>
<evidence type="ECO:0000313" key="15">
    <source>
        <dbReference type="EMBL" id="MBJ6727945.1"/>
    </source>
</evidence>
<comment type="subcellular location">
    <subcellularLocation>
        <location evidence="1 12">Cytoplasm</location>
    </subcellularLocation>
</comment>
<keyword evidence="8 12" id="KW-0030">Aminoacyl-tRNA synthetase</keyword>
<dbReference type="InterPro" id="IPR007214">
    <property type="entry name" value="YbaK/aa-tRNA-synth-assoc-dom"/>
</dbReference>
<dbReference type="CDD" id="cd00861">
    <property type="entry name" value="ProRS_anticodon_short"/>
    <property type="match status" value="1"/>
</dbReference>
<protein>
    <recommendedName>
        <fullName evidence="12">Proline--tRNA ligase</fullName>
        <ecNumber evidence="12">6.1.1.15</ecNumber>
    </recommendedName>
    <alternativeName>
        <fullName evidence="12">Prolyl-tRNA synthetase</fullName>
        <shortName evidence="12">ProRS</shortName>
    </alternativeName>
</protein>
<comment type="subunit">
    <text evidence="2 12">Homodimer.</text>
</comment>
<dbReference type="InterPro" id="IPR004500">
    <property type="entry name" value="Pro-tRNA-synth_IIa_bac-type"/>
</dbReference>
<evidence type="ECO:0000256" key="1">
    <source>
        <dbReference type="ARBA" id="ARBA00004496"/>
    </source>
</evidence>
<dbReference type="NCBIfam" id="TIGR00409">
    <property type="entry name" value="proS_fam_II"/>
    <property type="match status" value="1"/>
</dbReference>
<proteinExistence type="inferred from homology"/>
<evidence type="ECO:0000256" key="9">
    <source>
        <dbReference type="ARBA" id="ARBA00047671"/>
    </source>
</evidence>
<dbReference type="Proteomes" id="UP000636888">
    <property type="component" value="Unassembled WGS sequence"/>
</dbReference>
<evidence type="ECO:0000256" key="6">
    <source>
        <dbReference type="ARBA" id="ARBA00022840"/>
    </source>
</evidence>
<organism evidence="15 16">
    <name type="scientific">Geomesophilobacter sediminis</name>
    <dbReference type="NCBI Taxonomy" id="2798584"/>
    <lineage>
        <taxon>Bacteria</taxon>
        <taxon>Pseudomonadati</taxon>
        <taxon>Thermodesulfobacteriota</taxon>
        <taxon>Desulfuromonadia</taxon>
        <taxon>Geobacterales</taxon>
        <taxon>Geobacteraceae</taxon>
        <taxon>Geomesophilobacter</taxon>
    </lineage>
</organism>
<evidence type="ECO:0000256" key="2">
    <source>
        <dbReference type="ARBA" id="ARBA00011738"/>
    </source>
</evidence>
<feature type="domain" description="Aminoacyl-transfer RNA synthetases class-II family profile" evidence="14">
    <location>
        <begin position="38"/>
        <end position="466"/>
    </location>
</feature>
<dbReference type="SUPFAM" id="SSF55826">
    <property type="entry name" value="YbaK/ProRS associated domain"/>
    <property type="match status" value="1"/>
</dbReference>
<dbReference type="InterPro" id="IPR002314">
    <property type="entry name" value="aa-tRNA-synt_IIb"/>
</dbReference>
<dbReference type="InterPro" id="IPR033730">
    <property type="entry name" value="ProRS_core_prok"/>
</dbReference>
<evidence type="ECO:0000256" key="8">
    <source>
        <dbReference type="ARBA" id="ARBA00023146"/>
    </source>
</evidence>
<keyword evidence="16" id="KW-1185">Reference proteome</keyword>
<dbReference type="EC" id="6.1.1.15" evidence="12"/>
<dbReference type="FunFam" id="3.30.930.10:FF:000065">
    <property type="entry name" value="Proline--tRNA ligase"/>
    <property type="match status" value="1"/>
</dbReference>
<dbReference type="FunFam" id="3.30.930.10:FF:000012">
    <property type="entry name" value="Proline--tRNA ligase"/>
    <property type="match status" value="1"/>
</dbReference>
<dbReference type="CDD" id="cd04334">
    <property type="entry name" value="ProRS-INS"/>
    <property type="match status" value="1"/>
</dbReference>
<keyword evidence="6 12" id="KW-0067">ATP-binding</keyword>
<dbReference type="InterPro" id="IPR002316">
    <property type="entry name" value="Pro-tRNA-ligase_IIa"/>
</dbReference>
<dbReference type="InterPro" id="IPR036621">
    <property type="entry name" value="Anticodon-bd_dom_sf"/>
</dbReference>
<dbReference type="HAMAP" id="MF_01569">
    <property type="entry name" value="Pro_tRNA_synth_type1"/>
    <property type="match status" value="1"/>
</dbReference>
<dbReference type="RefSeq" id="WP_199387086.1">
    <property type="nucleotide sequence ID" value="NZ_JAEMHM010000034.1"/>
</dbReference>
<dbReference type="PANTHER" id="PTHR42753:SF2">
    <property type="entry name" value="PROLINE--TRNA LIGASE"/>
    <property type="match status" value="1"/>
</dbReference>
<dbReference type="Gene3D" id="3.40.50.800">
    <property type="entry name" value="Anticodon-binding domain"/>
    <property type="match status" value="1"/>
</dbReference>
<dbReference type="GO" id="GO:0004827">
    <property type="term" value="F:proline-tRNA ligase activity"/>
    <property type="evidence" value="ECO:0007669"/>
    <property type="project" value="UniProtKB-UniRule"/>
</dbReference>
<evidence type="ECO:0000256" key="4">
    <source>
        <dbReference type="ARBA" id="ARBA00022598"/>
    </source>
</evidence>
<dbReference type="SUPFAM" id="SSF52954">
    <property type="entry name" value="Class II aaRS ABD-related"/>
    <property type="match status" value="1"/>
</dbReference>
<dbReference type="InterPro" id="IPR044140">
    <property type="entry name" value="ProRS_anticodon_short"/>
</dbReference>
<dbReference type="CDD" id="cd00779">
    <property type="entry name" value="ProRS_core_prok"/>
    <property type="match status" value="1"/>
</dbReference>
<evidence type="ECO:0000256" key="7">
    <source>
        <dbReference type="ARBA" id="ARBA00022917"/>
    </source>
</evidence>
<evidence type="ECO:0000256" key="3">
    <source>
        <dbReference type="ARBA" id="ARBA00022490"/>
    </source>
</evidence>
<feature type="region of interest" description="Disordered" evidence="13">
    <location>
        <begin position="238"/>
        <end position="258"/>
    </location>
</feature>
<dbReference type="GO" id="GO:0005524">
    <property type="term" value="F:ATP binding"/>
    <property type="evidence" value="ECO:0007669"/>
    <property type="project" value="UniProtKB-UniRule"/>
</dbReference>
<dbReference type="GO" id="GO:0005829">
    <property type="term" value="C:cytosol"/>
    <property type="evidence" value="ECO:0007669"/>
    <property type="project" value="TreeGrafter"/>
</dbReference>
<comment type="catalytic activity">
    <reaction evidence="9 12">
        <text>tRNA(Pro) + L-proline + ATP = L-prolyl-tRNA(Pro) + AMP + diphosphate</text>
        <dbReference type="Rhea" id="RHEA:14305"/>
        <dbReference type="Rhea" id="RHEA-COMP:9700"/>
        <dbReference type="Rhea" id="RHEA-COMP:9702"/>
        <dbReference type="ChEBI" id="CHEBI:30616"/>
        <dbReference type="ChEBI" id="CHEBI:33019"/>
        <dbReference type="ChEBI" id="CHEBI:60039"/>
        <dbReference type="ChEBI" id="CHEBI:78442"/>
        <dbReference type="ChEBI" id="CHEBI:78532"/>
        <dbReference type="ChEBI" id="CHEBI:456215"/>
        <dbReference type="EC" id="6.1.1.15"/>
    </reaction>
</comment>
<evidence type="ECO:0000256" key="10">
    <source>
        <dbReference type="ARBA" id="ARBA00053664"/>
    </source>
</evidence>
<dbReference type="InterPro" id="IPR004154">
    <property type="entry name" value="Anticodon-bd"/>
</dbReference>
<evidence type="ECO:0000256" key="13">
    <source>
        <dbReference type="SAM" id="MobiDB-lite"/>
    </source>
</evidence>
<comment type="caution">
    <text evidence="15">The sequence shown here is derived from an EMBL/GenBank/DDBJ whole genome shotgun (WGS) entry which is preliminary data.</text>
</comment>
<evidence type="ECO:0000256" key="11">
    <source>
        <dbReference type="ARBA" id="ARBA00060755"/>
    </source>
</evidence>
<dbReference type="InterPro" id="IPR050062">
    <property type="entry name" value="Pro-tRNA_synthetase"/>
</dbReference>
<dbReference type="AlphaFoldDB" id="A0A8J7SB91"/>
<keyword evidence="5 12" id="KW-0547">Nucleotide-binding</keyword>
<evidence type="ECO:0000256" key="12">
    <source>
        <dbReference type="HAMAP-Rule" id="MF_01569"/>
    </source>
</evidence>
<dbReference type="Pfam" id="PF03129">
    <property type="entry name" value="HGTP_anticodon"/>
    <property type="match status" value="1"/>
</dbReference>
<dbReference type="EMBL" id="JAEMHM010000034">
    <property type="protein sequence ID" value="MBJ6727945.1"/>
    <property type="molecule type" value="Genomic_DNA"/>
</dbReference>
<dbReference type="SUPFAM" id="SSF55681">
    <property type="entry name" value="Class II aaRS and biotin synthetases"/>
    <property type="match status" value="1"/>
</dbReference>
<dbReference type="GO" id="GO:0002161">
    <property type="term" value="F:aminoacyl-tRNA deacylase activity"/>
    <property type="evidence" value="ECO:0007669"/>
    <property type="project" value="InterPro"/>
</dbReference>
<dbReference type="NCBIfam" id="NF006625">
    <property type="entry name" value="PRK09194.1"/>
    <property type="match status" value="1"/>
</dbReference>
<keyword evidence="3 12" id="KW-0963">Cytoplasm</keyword>
<evidence type="ECO:0000313" key="16">
    <source>
        <dbReference type="Proteomes" id="UP000636888"/>
    </source>
</evidence>
<dbReference type="GO" id="GO:0006433">
    <property type="term" value="P:prolyl-tRNA aminoacylation"/>
    <property type="evidence" value="ECO:0007669"/>
    <property type="project" value="UniProtKB-UniRule"/>
</dbReference>
<dbReference type="InterPro" id="IPR036754">
    <property type="entry name" value="YbaK/aa-tRNA-synt-asso_dom_sf"/>
</dbReference>
<dbReference type="Pfam" id="PF00587">
    <property type="entry name" value="tRNA-synt_2b"/>
    <property type="match status" value="1"/>
</dbReference>
<keyword evidence="4 12" id="KW-0436">Ligase</keyword>
<reference evidence="15" key="1">
    <citation type="submission" date="2020-12" db="EMBL/GenBank/DDBJ databases">
        <title>Geomonas sp. Red875, isolated from river sediment.</title>
        <authorList>
            <person name="Xu Z."/>
            <person name="Zhang Z."/>
            <person name="Masuda Y."/>
            <person name="Itoh H."/>
            <person name="Senoo K."/>
        </authorList>
    </citation>
    <scope>NUCLEOTIDE SEQUENCE</scope>
    <source>
        <strain evidence="15">Red875</strain>
    </source>
</reference>
<dbReference type="PROSITE" id="PS50862">
    <property type="entry name" value="AA_TRNA_LIGASE_II"/>
    <property type="match status" value="1"/>
</dbReference>
<dbReference type="InterPro" id="IPR023717">
    <property type="entry name" value="Pro-tRNA-Synthase_IIa_type1"/>
</dbReference>
<dbReference type="InterPro" id="IPR006195">
    <property type="entry name" value="aa-tRNA-synth_II"/>
</dbReference>
<dbReference type="PIRSF" id="PIRSF001535">
    <property type="entry name" value="ProRS_1"/>
    <property type="match status" value="1"/>
</dbReference>
<dbReference type="Pfam" id="PF04073">
    <property type="entry name" value="tRNA_edit"/>
    <property type="match status" value="1"/>
</dbReference>
<evidence type="ECO:0000256" key="5">
    <source>
        <dbReference type="ARBA" id="ARBA00022741"/>
    </source>
</evidence>
<dbReference type="PANTHER" id="PTHR42753">
    <property type="entry name" value="MITOCHONDRIAL RIBOSOME PROTEIN L39/PROLYL-TRNA LIGASE FAMILY MEMBER"/>
    <property type="match status" value="1"/>
</dbReference>
<comment type="function">
    <text evidence="10 12">Catalyzes the attachment of proline to tRNA(Pro) in a two-step reaction: proline is first activated by ATP to form Pro-AMP and then transferred to the acceptor end of tRNA(Pro). As ProRS can inadvertently accommodate and process non-cognate amino acids such as alanine and cysteine, to avoid such errors it has two additional distinct editing activities against alanine. One activity is designated as 'pretransfer' editing and involves the tRNA(Pro)-independent hydrolysis of activated Ala-AMP. The other activity is designated 'posttransfer' editing and involves deacylation of mischarged Ala-tRNA(Pro). The misacylated Cys-tRNA(Pro) is not edited by ProRS.</text>
</comment>
<keyword evidence="7 12" id="KW-0648">Protein biosynthesis</keyword>
<dbReference type="InterPro" id="IPR045864">
    <property type="entry name" value="aa-tRNA-synth_II/BPL/LPL"/>
</dbReference>
<accession>A0A8J7SB91</accession>
<comment type="domain">
    <text evidence="12">Consists of three domains: the N-terminal catalytic domain, the editing domain and the C-terminal anticodon-binding domain.</text>
</comment>
<sequence>MRYSQYFIPTVKETPSDAEVISHQLMLRAGMIRKLAAGIYNYLPLGLRSIRKVEQIVREEMNRAGAIEILMPAVQPSELWKESGRWDFYGKELLRFNDRKDAEFCMGPTHEEVVTDLIRKEVRSYRQMPINLYQIQGKFRDEIRPRFGLMRGREFIMKDAYSFDVDEKAADTSYSKMYQAYRRIFERCGLNFRAVEADTGTIGGNFSHEFMVLADSGEDAIVSCSACDYAANMEKAESRRDGVAEHADPRPLERVSTPGQRSIEEVTAFLGVNSTQVVKTLILLADNEPVVALLRGDHDLNEIKLKNHLGCAEIEMAGDDVVQQVTGAPTGFAGPVGLAAKVKVVADLAVQGMHNFVTGANAGDEHLKNVNLERDCTVTSFTDIRNVVLGDPCPRCESGKLEIWRGIEVGHVFKLGTKYSKALKATFLDADGKEQIIFMGCYGIGIGRTVAACIEQNHDENGIIFPLPIAPFHCIVSALAGKDDSVKVASEQIYEELQQAGVEVLLDDRDERPGFKFKDADLIGIPLRIVVGAKSLVEGKVELKERRSGNVEVLPIAEAVAKVKAAVAEALKA</sequence>
<feature type="compositionally biased region" description="Basic and acidic residues" evidence="13">
    <location>
        <begin position="238"/>
        <end position="253"/>
    </location>
</feature>